<dbReference type="InterPro" id="IPR050967">
    <property type="entry name" value="Thiamine_Salvage_TenA"/>
</dbReference>
<dbReference type="InterPro" id="IPR016084">
    <property type="entry name" value="Haem_Oase-like_multi-hlx"/>
</dbReference>
<accession>A0ABY6DCA7</accession>
<dbReference type="PANTHER" id="PTHR43198:SF2">
    <property type="entry name" value="SI:CH1073-67J19.1-RELATED"/>
    <property type="match status" value="1"/>
</dbReference>
<sequence>MSSYGQTFAAWRAGAEGHWRAYTHHPFVEGLGDGTLPRAAYLHYLVQDYSFLIHFSRAWALAVTKAETPEEMRFAARTLDSLLNDEIALHVATCAREGLSEDDVFAAAEREENLAYTRYVLDAGHSGDFLDLLAALAPCVMGYGEIGARLGREAGETPYREWIDTYAGADNQRVCQEVGALIDGAVLRRLGPRPQTSPRWANIQNRFTTATRLEVRFWDMGLTP</sequence>
<name>A0ABY6DCA7_9RHOB</name>
<comment type="similarity">
    <text evidence="1">Belongs to the TenA family.</text>
</comment>
<comment type="function">
    <text evidence="1">Catalyzes an amino-pyrimidine hydrolysis reaction at the C5' of the pyrimidine moiety of thiamine compounds, a reaction that is part of a thiamine salvage pathway.</text>
</comment>
<dbReference type="InterPro" id="IPR004305">
    <property type="entry name" value="Thiaminase-2/PQQC"/>
</dbReference>
<feature type="domain" description="Thiaminase-2/PQQC" evidence="2">
    <location>
        <begin position="15"/>
        <end position="222"/>
    </location>
</feature>
<dbReference type="NCBIfam" id="TIGR04306">
    <property type="entry name" value="salvage_TenA"/>
    <property type="match status" value="1"/>
</dbReference>
<comment type="pathway">
    <text evidence="1">Cofactor biosynthesis; thiamine diphosphate biosynthesis.</text>
</comment>
<evidence type="ECO:0000259" key="2">
    <source>
        <dbReference type="Pfam" id="PF03070"/>
    </source>
</evidence>
<comment type="catalytic activity">
    <reaction evidence="1">
        <text>4-amino-5-aminomethyl-2-methylpyrimidine + H2O = 4-amino-5-hydroxymethyl-2-methylpyrimidine + NH4(+)</text>
        <dbReference type="Rhea" id="RHEA:31799"/>
        <dbReference type="ChEBI" id="CHEBI:15377"/>
        <dbReference type="ChEBI" id="CHEBI:16892"/>
        <dbReference type="ChEBI" id="CHEBI:28938"/>
        <dbReference type="ChEBI" id="CHEBI:63416"/>
        <dbReference type="EC" id="3.5.99.2"/>
    </reaction>
</comment>
<keyword evidence="1" id="KW-0378">Hydrolase</keyword>
<evidence type="ECO:0000256" key="1">
    <source>
        <dbReference type="RuleBase" id="RU363093"/>
    </source>
</evidence>
<protein>
    <recommendedName>
        <fullName evidence="1">Aminopyrimidine aminohydrolase</fullName>
        <ecNumber evidence="1">3.5.99.2</ecNumber>
    </recommendedName>
</protein>
<keyword evidence="1" id="KW-0784">Thiamine biosynthesis</keyword>
<dbReference type="Gene3D" id="1.20.910.10">
    <property type="entry name" value="Heme oxygenase-like"/>
    <property type="match status" value="1"/>
</dbReference>
<dbReference type="EC" id="3.5.99.2" evidence="1"/>
<reference evidence="3" key="1">
    <citation type="submission" date="2022-10" db="EMBL/GenBank/DDBJ databases">
        <title>Roseovarius pelagicus sp. nov., isolated from Arctic seawater.</title>
        <authorList>
            <person name="Hong Y.W."/>
            <person name="Hwang C.Y."/>
        </authorList>
    </citation>
    <scope>NUCLEOTIDE SEQUENCE</scope>
    <source>
        <strain evidence="3">HL-MP18</strain>
    </source>
</reference>
<dbReference type="Pfam" id="PF03070">
    <property type="entry name" value="TENA_THI-4"/>
    <property type="match status" value="1"/>
</dbReference>
<dbReference type="RefSeq" id="WP_165193526.1">
    <property type="nucleotide sequence ID" value="NZ_CP106738.1"/>
</dbReference>
<dbReference type="PANTHER" id="PTHR43198">
    <property type="entry name" value="BIFUNCTIONAL TH2 PROTEIN"/>
    <property type="match status" value="1"/>
</dbReference>
<dbReference type="SUPFAM" id="SSF48613">
    <property type="entry name" value="Heme oxygenase-like"/>
    <property type="match status" value="1"/>
</dbReference>
<gene>
    <name evidence="3" type="primary">tenA</name>
    <name evidence="3" type="ORF">N7U68_17290</name>
</gene>
<evidence type="ECO:0000313" key="3">
    <source>
        <dbReference type="EMBL" id="UXX82818.1"/>
    </source>
</evidence>
<keyword evidence="4" id="KW-1185">Reference proteome</keyword>
<organism evidence="3 4">
    <name type="scientific">Roseovarius pelagicus</name>
    <dbReference type="NCBI Taxonomy" id="2980108"/>
    <lineage>
        <taxon>Bacteria</taxon>
        <taxon>Pseudomonadati</taxon>
        <taxon>Pseudomonadota</taxon>
        <taxon>Alphaproteobacteria</taxon>
        <taxon>Rhodobacterales</taxon>
        <taxon>Roseobacteraceae</taxon>
        <taxon>Roseovarius</taxon>
    </lineage>
</organism>
<evidence type="ECO:0000313" key="4">
    <source>
        <dbReference type="Proteomes" id="UP001064087"/>
    </source>
</evidence>
<comment type="catalytic activity">
    <reaction evidence="1">
        <text>thiamine + H2O = 5-(2-hydroxyethyl)-4-methylthiazole + 4-amino-5-hydroxymethyl-2-methylpyrimidine + H(+)</text>
        <dbReference type="Rhea" id="RHEA:17509"/>
        <dbReference type="ChEBI" id="CHEBI:15377"/>
        <dbReference type="ChEBI" id="CHEBI:15378"/>
        <dbReference type="ChEBI" id="CHEBI:16892"/>
        <dbReference type="ChEBI" id="CHEBI:17957"/>
        <dbReference type="ChEBI" id="CHEBI:18385"/>
        <dbReference type="EC" id="3.5.99.2"/>
    </reaction>
</comment>
<dbReference type="Proteomes" id="UP001064087">
    <property type="component" value="Chromosome"/>
</dbReference>
<dbReference type="EMBL" id="CP106738">
    <property type="protein sequence ID" value="UXX82818.1"/>
    <property type="molecule type" value="Genomic_DNA"/>
</dbReference>
<dbReference type="InterPro" id="IPR027574">
    <property type="entry name" value="Thiaminase_II"/>
</dbReference>
<proteinExistence type="inferred from homology"/>
<dbReference type="CDD" id="cd19367">
    <property type="entry name" value="TenA_C_ScTHI20-like"/>
    <property type="match status" value="1"/>
</dbReference>